<dbReference type="InterPro" id="IPR036890">
    <property type="entry name" value="HATPase_C_sf"/>
</dbReference>
<dbReference type="Proteomes" id="UP000325529">
    <property type="component" value="Chromosome"/>
</dbReference>
<gene>
    <name evidence="2" type="ORF">CP970_13785</name>
</gene>
<protein>
    <submittedName>
        <fullName evidence="2">ATP-binding protein</fullName>
    </submittedName>
</protein>
<reference evidence="2 3" key="1">
    <citation type="submission" date="2017-09" db="EMBL/GenBank/DDBJ databases">
        <authorList>
            <person name="Lee N."/>
            <person name="Cho B.-K."/>
        </authorList>
    </citation>
    <scope>NUCLEOTIDE SEQUENCE [LARGE SCALE GENOMIC DNA]</scope>
    <source>
        <strain evidence="2 3">ATCC 12853</strain>
    </source>
</reference>
<keyword evidence="2" id="KW-0067">ATP-binding</keyword>
<dbReference type="SUPFAM" id="SSF55874">
    <property type="entry name" value="ATPase domain of HSP90 chaperone/DNA topoisomerase II/histidine kinase"/>
    <property type="match status" value="1"/>
</dbReference>
<dbReference type="Pfam" id="PF13589">
    <property type="entry name" value="HATPase_c_3"/>
    <property type="match status" value="1"/>
</dbReference>
<feature type="compositionally biased region" description="Basic and acidic residues" evidence="1">
    <location>
        <begin position="468"/>
        <end position="483"/>
    </location>
</feature>
<organism evidence="2 3">
    <name type="scientific">Streptomyces kanamyceticus</name>
    <dbReference type="NCBI Taxonomy" id="1967"/>
    <lineage>
        <taxon>Bacteria</taxon>
        <taxon>Bacillati</taxon>
        <taxon>Actinomycetota</taxon>
        <taxon>Actinomycetes</taxon>
        <taxon>Kitasatosporales</taxon>
        <taxon>Streptomycetaceae</taxon>
        <taxon>Streptomyces</taxon>
    </lineage>
</organism>
<proteinExistence type="predicted"/>
<evidence type="ECO:0000256" key="1">
    <source>
        <dbReference type="SAM" id="MobiDB-lite"/>
    </source>
</evidence>
<dbReference type="Gene3D" id="3.30.565.10">
    <property type="entry name" value="Histidine kinase-like ATPase, C-terminal domain"/>
    <property type="match status" value="1"/>
</dbReference>
<name>A0A5J6GBH2_STRKN</name>
<dbReference type="OrthoDB" id="7784447at2"/>
<sequence length="809" mass="89598">MTSEANQTSPEILDLTPSPRLLEVLGDIPYKPWQCLAELIDNAFDDFLSDASGDPQNPGDVHITLPRQGSPEGDAFVCVADNGRGMSRTQLELALRAGYSPNSRYGNLGLFGMGFNIATANLGAITEVRTTRAGDETWLVAEINFPEMQQNKSFAVPLRQEPKDDPGHHGTEITVSKLRPDKRSALRRSQVASTIRDQLGRVYSYLLRDKQAVPEIPGTSLAGRGFHLYVNGTAVKPRLPCIWSSSRTVTYQGSEINAVQHIDHDLTPAWACQDCGHWHRVSPEKCVECGSENLDLRERKIVGWVGIQRYLHLSDFGVDFLRNGRKILVSDRDIFNWENPDTGESVVEYPIELGATQGGRIVGEIHLDHVPVTYQKNDFKRDSRDWITAVQLVRGEGPVQPRKAANLKYEPNTSPIGKLFNAYRRNDPGTKCLIPGEGGKALHDKAREWASFFRQGLPEFSTDEKWYEAAQKADRHRTEKSQERPVPTRADGTSQVSAGTAGSRPTSDVLIRTGLDFEDDVATTDASIASEPSTLDAVETEEQRFTRYRDHASSMADLSGAVSVAHLGKRHITVYDTTEPLIDHSGRVTPCVSRTGRGNTVEVYVNSDHEVFKEFGRDPRDYAFIEIAEVLRALANTSDSTARVAAEVTTQFPDQRFTDASMRERATVILNRVRDQLETVGSPHAPLLWNSLPQVEKQAAEKHAASTEPRLVWDAATLSGEFIPHLTPDGIAALVRAHPELLLDDAVFATKWSTWNDPEARASQVSRLSRLLEVIGSFLANTSGNTRVDLAMMRLTLDAISTEMAEASE</sequence>
<dbReference type="KEGG" id="ska:CP970_13785"/>
<feature type="compositionally biased region" description="Polar residues" evidence="1">
    <location>
        <begin position="491"/>
        <end position="506"/>
    </location>
</feature>
<dbReference type="AlphaFoldDB" id="A0A5J6GBH2"/>
<keyword evidence="2" id="KW-0547">Nucleotide-binding</keyword>
<evidence type="ECO:0000313" key="2">
    <source>
        <dbReference type="EMBL" id="QEU91812.1"/>
    </source>
</evidence>
<dbReference type="RefSeq" id="WP_079043769.1">
    <property type="nucleotide sequence ID" value="NZ_CP023699.1"/>
</dbReference>
<evidence type="ECO:0000313" key="3">
    <source>
        <dbReference type="Proteomes" id="UP000325529"/>
    </source>
</evidence>
<dbReference type="EMBL" id="CP023699">
    <property type="protein sequence ID" value="QEU91812.1"/>
    <property type="molecule type" value="Genomic_DNA"/>
</dbReference>
<accession>A0A5J6GBH2</accession>
<feature type="region of interest" description="Disordered" evidence="1">
    <location>
        <begin position="468"/>
        <end position="507"/>
    </location>
</feature>
<dbReference type="GO" id="GO:0005524">
    <property type="term" value="F:ATP binding"/>
    <property type="evidence" value="ECO:0007669"/>
    <property type="project" value="UniProtKB-KW"/>
</dbReference>
<keyword evidence="3" id="KW-1185">Reference proteome</keyword>